<feature type="region of interest" description="Disordered" evidence="1">
    <location>
        <begin position="446"/>
        <end position="479"/>
    </location>
</feature>
<keyword evidence="2" id="KW-0472">Membrane</keyword>
<dbReference type="KEGG" id="uvi:66067129"/>
<name>A0A8E5MJI8_USTVR</name>
<feature type="compositionally biased region" description="Polar residues" evidence="1">
    <location>
        <begin position="511"/>
        <end position="528"/>
    </location>
</feature>
<dbReference type="GeneID" id="66067129"/>
<sequence>MQPPFWRPCGTRLLAGSNFIRHMPRHILRNLGFGGEPAQAALLFQQTAAWASGDEGSASISTFTVAVIDDCTQDFGPLACLPTILSEILQVAALLNRRGLRVQDYPLSDPSPFLKLEELGLIISCGVRHIGALSSFAIYCIAFNTLVFATVTATPNATRSKILTRLIITFRSKSSRHFPTLQVHQVKRNRIRYAASGVLLSPQISSGTQSATLVKLTNTSLRSLKHRICAVHQVVSCSFQGDNAALCKYGILWTWPIMSIMTQPVSSSGERIGVAQQASMDPDKLQIRMVPYSPPRISSVGSTSSRPVSYADPSISTSLVSQSETWNGAPYFASRPNFRVEPHHRHQNRQTPDITSIYGAHLSDQARLTESCRARSVLPATLPSQSLASPPSPLRRPQRVITVNSDKTFSLNSEKYGASSTAESLRSPCRSSTFATLSVDRNFSESCVEEQSSPPLTTHQEDSLTPFPKRSIAPPTTISVADPSSPWNYNLVGGLRLVPDSTGRKKRDLSQVPSLSLSTKNQSCSSSGPLIRATQVSRKESFQSWQSNSTWSENSNIEAIISRSPCPSRTNFSRLSCDADPQSQSTSSSYLNFEVIGETSGEQSVICGSRPKTGESDCNYVLHETKPSSPSGLAASGSLLKSEFSRESLLVAPLRPGRCFSQVNLSRQKSRESVRTGSFTSISTAFIEEARRSLFAGTAMLSVPPGIVRRSSARKTFTLSGHRQMNPAADNQPKTTLSILLSGSDRDSEVPTRCFSQSTVGRLCSLPHLPDDRGYNSTAWIDSPECVHHIALNREANDSSLRLIEDQDEHGDGLAKLGALHRHSRTRHHRHLSSFPSDRNLCSSGSSRSNSFIRTYIPTWAKLYYGSGEGRFLTIQHSSDSLFSNFNASVQRRSVRSRPSTAGCPPPMNDAPRQVSQHSRHAKTSSETASSTGNPLPSYRLAMVERIKKQTSSIWSPHLRRDKRAQVYSFWRPPFSMLQFCQGDLNRNRVQTVCFVLGFVFPFAWMFAAFLPLPSPTRLETHDKNYTSGHLDPEYGITHRSLDDPVASFYFRANWWRNLNRYMSIVGIFVIGAAVALANIKCISTTTTEGRPLNHQPVHKRISYLRSSHRTTFIDLHLIRSYPLNFFLQRRHLIQFPAYDYHDDKIIYETQTIFQCRSDSIFFYDLNVRHPDDFLASYIIHRTPPRSDYRVIGQTSYFCFGFLLTHFPLNPIIKLGTKHYDPDL</sequence>
<evidence type="ECO:0000256" key="2">
    <source>
        <dbReference type="SAM" id="Phobius"/>
    </source>
</evidence>
<evidence type="ECO:0000313" key="3">
    <source>
        <dbReference type="EMBL" id="QUC22111.1"/>
    </source>
</evidence>
<feature type="region of interest" description="Disordered" evidence="1">
    <location>
        <begin position="823"/>
        <end position="848"/>
    </location>
</feature>
<dbReference type="EMBL" id="CP072757">
    <property type="protein sequence ID" value="QUC22111.1"/>
    <property type="molecule type" value="Genomic_DNA"/>
</dbReference>
<evidence type="ECO:0008006" key="5">
    <source>
        <dbReference type="Google" id="ProtNLM"/>
    </source>
</evidence>
<feature type="region of interest" description="Disordered" evidence="1">
    <location>
        <begin position="893"/>
        <end position="936"/>
    </location>
</feature>
<proteinExistence type="predicted"/>
<feature type="compositionally biased region" description="Basic residues" evidence="1">
    <location>
        <begin position="823"/>
        <end position="832"/>
    </location>
</feature>
<feature type="transmembrane region" description="Helical" evidence="2">
    <location>
        <begin position="1062"/>
        <end position="1080"/>
    </location>
</feature>
<organism evidence="3 4">
    <name type="scientific">Ustilaginoidea virens</name>
    <name type="common">Rice false smut fungus</name>
    <name type="synonym">Villosiclava virens</name>
    <dbReference type="NCBI Taxonomy" id="1159556"/>
    <lineage>
        <taxon>Eukaryota</taxon>
        <taxon>Fungi</taxon>
        <taxon>Dikarya</taxon>
        <taxon>Ascomycota</taxon>
        <taxon>Pezizomycotina</taxon>
        <taxon>Sordariomycetes</taxon>
        <taxon>Hypocreomycetidae</taxon>
        <taxon>Hypocreales</taxon>
        <taxon>Clavicipitaceae</taxon>
        <taxon>Ustilaginoidea</taxon>
    </lineage>
</organism>
<reference evidence="3" key="1">
    <citation type="submission" date="2020-03" db="EMBL/GenBank/DDBJ databases">
        <title>A mixture of massive structural variations and highly conserved coding sequences in Ustilaginoidea virens genome.</title>
        <authorList>
            <person name="Zhang K."/>
            <person name="Zhao Z."/>
            <person name="Zhang Z."/>
            <person name="Li Y."/>
            <person name="Hsiang T."/>
            <person name="Sun W."/>
        </authorList>
    </citation>
    <scope>NUCLEOTIDE SEQUENCE</scope>
    <source>
        <strain evidence="3">UV-8b</strain>
    </source>
</reference>
<evidence type="ECO:0000313" key="4">
    <source>
        <dbReference type="Proteomes" id="UP000027002"/>
    </source>
</evidence>
<feature type="transmembrane region" description="Helical" evidence="2">
    <location>
        <begin position="990"/>
        <end position="1011"/>
    </location>
</feature>
<dbReference type="RefSeq" id="XP_042999784.1">
    <property type="nucleotide sequence ID" value="XM_043143849.1"/>
</dbReference>
<feature type="compositionally biased region" description="Polar residues" evidence="1">
    <location>
        <begin position="446"/>
        <end position="458"/>
    </location>
</feature>
<feature type="region of interest" description="Disordered" evidence="1">
    <location>
        <begin position="500"/>
        <end position="529"/>
    </location>
</feature>
<keyword evidence="2" id="KW-0812">Transmembrane</keyword>
<keyword evidence="2" id="KW-1133">Transmembrane helix</keyword>
<dbReference type="OrthoDB" id="4153178at2759"/>
<dbReference type="Proteomes" id="UP000027002">
    <property type="component" value="Chromosome 5"/>
</dbReference>
<keyword evidence="4" id="KW-1185">Reference proteome</keyword>
<gene>
    <name evidence="3" type="ORF">UV8b_06352</name>
</gene>
<accession>A0A8E5MJI8</accession>
<protein>
    <recommendedName>
        <fullName evidence="5">Serine-rich protein</fullName>
    </recommendedName>
</protein>
<feature type="compositionally biased region" description="Polar residues" evidence="1">
    <location>
        <begin position="925"/>
        <end position="935"/>
    </location>
</feature>
<feature type="compositionally biased region" description="Low complexity" evidence="1">
    <location>
        <begin position="833"/>
        <end position="848"/>
    </location>
</feature>
<evidence type="ECO:0000256" key="1">
    <source>
        <dbReference type="SAM" id="MobiDB-lite"/>
    </source>
</evidence>
<dbReference type="AlphaFoldDB" id="A0A8E5MJI8"/>